<keyword evidence="2" id="KW-1185">Reference proteome</keyword>
<accession>A0A0D2KA23</accession>
<dbReference type="RefSeq" id="XP_016637000.1">
    <property type="nucleotide sequence ID" value="XM_016771861.1"/>
</dbReference>
<evidence type="ECO:0000313" key="2">
    <source>
        <dbReference type="Proteomes" id="UP000053411"/>
    </source>
</evidence>
<dbReference type="STRING" id="1442371.A0A0D2KA23"/>
<proteinExistence type="predicted"/>
<reference evidence="1 2" key="1">
    <citation type="submission" date="2015-01" db="EMBL/GenBank/DDBJ databases">
        <title>The Genome Sequence of Fonsecaea multimorphosa CBS 102226.</title>
        <authorList>
            <consortium name="The Broad Institute Genomics Platform"/>
            <person name="Cuomo C."/>
            <person name="de Hoog S."/>
            <person name="Gorbushina A."/>
            <person name="Stielow B."/>
            <person name="Teixiera M."/>
            <person name="Abouelleil A."/>
            <person name="Chapman S.B."/>
            <person name="Priest M."/>
            <person name="Young S.K."/>
            <person name="Wortman J."/>
            <person name="Nusbaum C."/>
            <person name="Birren B."/>
        </authorList>
    </citation>
    <scope>NUCLEOTIDE SEQUENCE [LARGE SCALE GENOMIC DNA]</scope>
    <source>
        <strain evidence="1 2">CBS 102226</strain>
    </source>
</reference>
<dbReference type="AlphaFoldDB" id="A0A0D2KA23"/>
<gene>
    <name evidence="1" type="ORF">Z520_01343</name>
</gene>
<sequence length="105" mass="11999">MGPSIRRSRKELGGYYQHAQIAAAYEDCRQTFDQLSLLLEANRPVWEGNADFLESFKNSLVHWANVHHAENGSLDHALRKSSDLRDQVVDLLENLNQKLQNGKSH</sequence>
<dbReference type="VEuPathDB" id="FungiDB:Z520_01343"/>
<dbReference type="OrthoDB" id="10284532at2759"/>
<dbReference type="EMBL" id="KN848063">
    <property type="protein sequence ID" value="KIY02878.1"/>
    <property type="molecule type" value="Genomic_DNA"/>
</dbReference>
<protein>
    <submittedName>
        <fullName evidence="1">Uncharacterized protein</fullName>
    </submittedName>
</protein>
<name>A0A0D2KA23_9EURO</name>
<evidence type="ECO:0000313" key="1">
    <source>
        <dbReference type="EMBL" id="KIY02878.1"/>
    </source>
</evidence>
<dbReference type="Proteomes" id="UP000053411">
    <property type="component" value="Unassembled WGS sequence"/>
</dbReference>
<dbReference type="GeneID" id="27707089"/>
<organism evidence="1 2">
    <name type="scientific">Fonsecaea multimorphosa CBS 102226</name>
    <dbReference type="NCBI Taxonomy" id="1442371"/>
    <lineage>
        <taxon>Eukaryota</taxon>
        <taxon>Fungi</taxon>
        <taxon>Dikarya</taxon>
        <taxon>Ascomycota</taxon>
        <taxon>Pezizomycotina</taxon>
        <taxon>Eurotiomycetes</taxon>
        <taxon>Chaetothyriomycetidae</taxon>
        <taxon>Chaetothyriales</taxon>
        <taxon>Herpotrichiellaceae</taxon>
        <taxon>Fonsecaea</taxon>
    </lineage>
</organism>